<feature type="region of interest" description="Disordered" evidence="1">
    <location>
        <begin position="161"/>
        <end position="229"/>
    </location>
</feature>
<evidence type="ECO:0000313" key="2">
    <source>
        <dbReference type="EMBL" id="KAF1997029.1"/>
    </source>
</evidence>
<feature type="compositionally biased region" description="Acidic residues" evidence="1">
    <location>
        <begin position="166"/>
        <end position="198"/>
    </location>
</feature>
<gene>
    <name evidence="2" type="ORF">P154DRAFT_579357</name>
</gene>
<evidence type="ECO:0000313" key="3">
    <source>
        <dbReference type="Proteomes" id="UP000799779"/>
    </source>
</evidence>
<dbReference type="EMBL" id="ML977618">
    <property type="protein sequence ID" value="KAF1997029.1"/>
    <property type="molecule type" value="Genomic_DNA"/>
</dbReference>
<proteinExistence type="predicted"/>
<feature type="compositionally biased region" description="Basic and acidic residues" evidence="1">
    <location>
        <begin position="209"/>
        <end position="218"/>
    </location>
</feature>
<dbReference type="AlphaFoldDB" id="A0A6A5W8E6"/>
<evidence type="ECO:0000256" key="1">
    <source>
        <dbReference type="SAM" id="MobiDB-lite"/>
    </source>
</evidence>
<sequence length="245" mass="27210">MSTLAHPPGTEASSKVEITPHTLPFTDAPSFFISNVDRRPLSKDWAKESEKNAKAAEKRVRNYYIKYGVCPPTFPSGARKVPGGLYGQGGEGIGGISSVEGLENPIWCYEPSNGPDGNGGWLRIWSQKNRNPYRAYRITEYDTAQATNSRAAIRTVWEGAPHISDSEEDTDQDDEIDGNDIQDRGDEEEQSEVLEDEGVEQHVQSTASRKAEKSKAPEQSEETASHAFSISMDLFTNIHLIDERY</sequence>
<dbReference type="Proteomes" id="UP000799779">
    <property type="component" value="Unassembled WGS sequence"/>
</dbReference>
<protein>
    <submittedName>
        <fullName evidence="2">Uncharacterized protein</fullName>
    </submittedName>
</protein>
<keyword evidence="3" id="KW-1185">Reference proteome</keyword>
<accession>A0A6A5W8E6</accession>
<organism evidence="2 3">
    <name type="scientific">Amniculicola lignicola CBS 123094</name>
    <dbReference type="NCBI Taxonomy" id="1392246"/>
    <lineage>
        <taxon>Eukaryota</taxon>
        <taxon>Fungi</taxon>
        <taxon>Dikarya</taxon>
        <taxon>Ascomycota</taxon>
        <taxon>Pezizomycotina</taxon>
        <taxon>Dothideomycetes</taxon>
        <taxon>Pleosporomycetidae</taxon>
        <taxon>Pleosporales</taxon>
        <taxon>Amniculicolaceae</taxon>
        <taxon>Amniculicola</taxon>
    </lineage>
</organism>
<name>A0A6A5W8E6_9PLEO</name>
<reference evidence="2" key="1">
    <citation type="journal article" date="2020" name="Stud. Mycol.">
        <title>101 Dothideomycetes genomes: a test case for predicting lifestyles and emergence of pathogens.</title>
        <authorList>
            <person name="Haridas S."/>
            <person name="Albert R."/>
            <person name="Binder M."/>
            <person name="Bloem J."/>
            <person name="Labutti K."/>
            <person name="Salamov A."/>
            <person name="Andreopoulos B."/>
            <person name="Baker S."/>
            <person name="Barry K."/>
            <person name="Bills G."/>
            <person name="Bluhm B."/>
            <person name="Cannon C."/>
            <person name="Castanera R."/>
            <person name="Culley D."/>
            <person name="Daum C."/>
            <person name="Ezra D."/>
            <person name="Gonzalez J."/>
            <person name="Henrissat B."/>
            <person name="Kuo A."/>
            <person name="Liang C."/>
            <person name="Lipzen A."/>
            <person name="Lutzoni F."/>
            <person name="Magnuson J."/>
            <person name="Mondo S."/>
            <person name="Nolan M."/>
            <person name="Ohm R."/>
            <person name="Pangilinan J."/>
            <person name="Park H.-J."/>
            <person name="Ramirez L."/>
            <person name="Alfaro M."/>
            <person name="Sun H."/>
            <person name="Tritt A."/>
            <person name="Yoshinaga Y."/>
            <person name="Zwiers L.-H."/>
            <person name="Turgeon B."/>
            <person name="Goodwin S."/>
            <person name="Spatafora J."/>
            <person name="Crous P."/>
            <person name="Grigoriev I."/>
        </authorList>
    </citation>
    <scope>NUCLEOTIDE SEQUENCE</scope>
    <source>
        <strain evidence="2">CBS 123094</strain>
    </source>
</reference>